<dbReference type="Proteomes" id="UP000017786">
    <property type="component" value="Chromosome"/>
</dbReference>
<organism evidence="1 2">
    <name type="scientific">Mycobacterium kansasii ATCC 12478</name>
    <dbReference type="NCBI Taxonomy" id="557599"/>
    <lineage>
        <taxon>Bacteria</taxon>
        <taxon>Bacillati</taxon>
        <taxon>Actinomycetota</taxon>
        <taxon>Actinomycetes</taxon>
        <taxon>Mycobacteriales</taxon>
        <taxon>Mycobacteriaceae</taxon>
        <taxon>Mycobacterium</taxon>
    </lineage>
</organism>
<dbReference type="EMBL" id="CP006835">
    <property type="protein sequence ID" value="AGZ54435.1"/>
    <property type="molecule type" value="Genomic_DNA"/>
</dbReference>
<sequence>MVTVGHDFSNTDLVDEVADAGSTQRAQAVSVRAVVK</sequence>
<proteinExistence type="predicted"/>
<protein>
    <submittedName>
        <fullName evidence="1">Uncharacterized protein</fullName>
    </submittedName>
</protein>
<reference evidence="1 2" key="1">
    <citation type="submission" date="2013-10" db="EMBL/GenBank/DDBJ databases">
        <title>Genome sequence of Mycobacterium kansasii.</title>
        <authorList>
            <consortium name="McGill University Mycobacterium genome consortium"/>
            <person name="Veyrier F.J."/>
            <person name="Behr M.A."/>
        </authorList>
    </citation>
    <scope>NUCLEOTIDE SEQUENCE [LARGE SCALE GENOMIC DNA]</scope>
    <source>
        <strain evidence="1 2">ATCC 12478</strain>
    </source>
</reference>
<dbReference type="AlphaFoldDB" id="U5X264"/>
<accession>U5X264</accession>
<name>U5X264_MYCKA</name>
<dbReference type="HOGENOM" id="CLU_3357176_0_0_11"/>
<evidence type="ECO:0000313" key="2">
    <source>
        <dbReference type="Proteomes" id="UP000017786"/>
    </source>
</evidence>
<evidence type="ECO:0000313" key="1">
    <source>
        <dbReference type="EMBL" id="AGZ54435.1"/>
    </source>
</evidence>
<gene>
    <name evidence="1" type="ORF">MKAN_23450</name>
</gene>
<dbReference type="KEGG" id="mkn:MKAN_23450"/>